<organism evidence="20 21">
    <name type="scientific">Callosobruchus maculatus</name>
    <name type="common">Southern cowpea weevil</name>
    <name type="synonym">Pulse bruchid</name>
    <dbReference type="NCBI Taxonomy" id="64391"/>
    <lineage>
        <taxon>Eukaryota</taxon>
        <taxon>Metazoa</taxon>
        <taxon>Ecdysozoa</taxon>
        <taxon>Arthropoda</taxon>
        <taxon>Hexapoda</taxon>
        <taxon>Insecta</taxon>
        <taxon>Pterygota</taxon>
        <taxon>Neoptera</taxon>
        <taxon>Endopterygota</taxon>
        <taxon>Coleoptera</taxon>
        <taxon>Polyphaga</taxon>
        <taxon>Cucujiformia</taxon>
        <taxon>Chrysomeloidea</taxon>
        <taxon>Chrysomelidae</taxon>
        <taxon>Bruchinae</taxon>
        <taxon>Bruchini</taxon>
        <taxon>Callosobruchus</taxon>
    </lineage>
</organism>
<proteinExistence type="inferred from homology"/>
<feature type="repeat" description="TPR" evidence="16">
    <location>
        <begin position="419"/>
        <end position="452"/>
    </location>
</feature>
<feature type="compositionally biased region" description="Basic and acidic residues" evidence="17">
    <location>
        <begin position="602"/>
        <end position="613"/>
    </location>
</feature>
<keyword evidence="9" id="KW-0677">Repeat</keyword>
<evidence type="ECO:0000256" key="5">
    <source>
        <dbReference type="ARBA" id="ARBA00007882"/>
    </source>
</evidence>
<dbReference type="InterPro" id="IPR052943">
    <property type="entry name" value="TMTC_O-mannosyl-trnsfr"/>
</dbReference>
<dbReference type="SMART" id="SM00028">
    <property type="entry name" value="TPR"/>
    <property type="match status" value="3"/>
</dbReference>
<feature type="domain" description="DUF1736" evidence="19">
    <location>
        <begin position="164"/>
        <end position="236"/>
    </location>
</feature>
<feature type="region of interest" description="Disordered" evidence="17">
    <location>
        <begin position="601"/>
        <end position="623"/>
    </location>
</feature>
<dbReference type="EC" id="2.4.1.109" evidence="6"/>
<feature type="transmembrane region" description="Helical" evidence="18">
    <location>
        <begin position="59"/>
        <end position="78"/>
    </location>
</feature>
<keyword evidence="8 18" id="KW-0812">Transmembrane</keyword>
<feature type="transmembrane region" description="Helical" evidence="18">
    <location>
        <begin position="6"/>
        <end position="29"/>
    </location>
</feature>
<keyword evidence="21" id="KW-1185">Reference proteome</keyword>
<feature type="transmembrane region" description="Helical" evidence="18">
    <location>
        <begin position="144"/>
        <end position="161"/>
    </location>
</feature>
<keyword evidence="12 18" id="KW-1133">Transmembrane helix</keyword>
<evidence type="ECO:0000256" key="16">
    <source>
        <dbReference type="PROSITE-ProRule" id="PRU00339"/>
    </source>
</evidence>
<dbReference type="InterPro" id="IPR011990">
    <property type="entry name" value="TPR-like_helical_dom_sf"/>
</dbReference>
<comment type="similarity">
    <text evidence="5">Belongs to the TMTC family.</text>
</comment>
<dbReference type="InterPro" id="IPR019734">
    <property type="entry name" value="TPR_rpt"/>
</dbReference>
<comment type="catalytic activity">
    <reaction evidence="14">
        <text>a di-trans,poly-cis-dolichyl beta-D-mannosyl phosphate + L-threonyl-[protein] = 3-O-(alpha-D-mannosyl)-L-threonyl-[protein] + a di-trans,poly-cis-dolichyl phosphate + H(+)</text>
        <dbReference type="Rhea" id="RHEA:53396"/>
        <dbReference type="Rhea" id="RHEA-COMP:11060"/>
        <dbReference type="Rhea" id="RHEA-COMP:13547"/>
        <dbReference type="Rhea" id="RHEA-COMP:19498"/>
        <dbReference type="Rhea" id="RHEA-COMP:19501"/>
        <dbReference type="ChEBI" id="CHEBI:15378"/>
        <dbReference type="ChEBI" id="CHEBI:30013"/>
        <dbReference type="ChEBI" id="CHEBI:57683"/>
        <dbReference type="ChEBI" id="CHEBI:58211"/>
        <dbReference type="ChEBI" id="CHEBI:137323"/>
        <dbReference type="EC" id="2.4.1.109"/>
    </reaction>
</comment>
<protein>
    <recommendedName>
        <fullName evidence="6">dolichyl-phosphate-mannose--protein mannosyltransferase</fullName>
        <ecNumber evidence="6">2.4.1.109</ecNumber>
    </recommendedName>
</protein>
<evidence type="ECO:0000256" key="1">
    <source>
        <dbReference type="ARBA" id="ARBA00003582"/>
    </source>
</evidence>
<dbReference type="SUPFAM" id="SSF48452">
    <property type="entry name" value="TPR-like"/>
    <property type="match status" value="1"/>
</dbReference>
<evidence type="ECO:0000256" key="9">
    <source>
        <dbReference type="ARBA" id="ARBA00022737"/>
    </source>
</evidence>
<keyword evidence="7" id="KW-0808">Transferase</keyword>
<feature type="transmembrane region" description="Helical" evidence="18">
    <location>
        <begin position="286"/>
        <end position="307"/>
    </location>
</feature>
<evidence type="ECO:0000256" key="18">
    <source>
        <dbReference type="SAM" id="Phobius"/>
    </source>
</evidence>
<keyword evidence="11" id="KW-0256">Endoplasmic reticulum</keyword>
<evidence type="ECO:0000256" key="2">
    <source>
        <dbReference type="ARBA" id="ARBA00004141"/>
    </source>
</evidence>
<dbReference type="Gene3D" id="1.25.40.10">
    <property type="entry name" value="Tetratricopeptide repeat domain"/>
    <property type="match status" value="2"/>
</dbReference>
<dbReference type="AlphaFoldDB" id="A0A653BFX6"/>
<comment type="function">
    <text evidence="1">Transfers mannosyl residues to the hydroxyl group of serine or threonine residues.</text>
</comment>
<evidence type="ECO:0000256" key="4">
    <source>
        <dbReference type="ARBA" id="ARBA00004922"/>
    </source>
</evidence>
<evidence type="ECO:0000256" key="7">
    <source>
        <dbReference type="ARBA" id="ARBA00022679"/>
    </source>
</evidence>
<dbReference type="PANTHER" id="PTHR44809:SF1">
    <property type="entry name" value="PROTEIN O-MANNOSYL-TRANSFERASE TMTC1"/>
    <property type="match status" value="1"/>
</dbReference>
<feature type="transmembrane region" description="Helical" evidence="18">
    <location>
        <begin position="257"/>
        <end position="280"/>
    </location>
</feature>
<gene>
    <name evidence="20" type="ORF">CALMAC_LOCUS660</name>
</gene>
<evidence type="ECO:0000313" key="21">
    <source>
        <dbReference type="Proteomes" id="UP000410492"/>
    </source>
</evidence>
<accession>A0A653BFX6</accession>
<evidence type="ECO:0000256" key="17">
    <source>
        <dbReference type="SAM" id="MobiDB-lite"/>
    </source>
</evidence>
<sequence>MFGLQPFWFHVTNVLLHTGACVLFTRVCLHVAGLKTPFAALAGLLFAVHPIHTEAVTGIVGRADVLACVFFLVSFLAYHGNSSGKCRIWVSVLLGGLSMLSKETGVTVFLLNLVYDFYLHWPDIRWSLTEMKWNPETMRFTNRAAKMLISLGILLALRLAILQGSLPKFSQQDNPAAFHPSLFVRVLTFCYLSAFNWWLLVCPATLSHDWQMGSIPLVTSISDSRNLVTCFFLGFAFILAARALADFESQRHPQIVLGLLFLVIPFLPATNLLVTVGFVVAERVLYIPSLGCILLVVYGLQLLCSAYHKHRQTMVFFIVLLVATATLRTIVRNRDWRSRDSLLRAGLETLPHNAKMHYNYANFLRDSKRPELAKVHYHAALRLWPSYASAHNNLGTLLNSSRAAEYHFLAAIKYSADHVNAHYNLGQLYRKLNKTGESEHMLIRCLTLEPSFTPAYIELAKLRGPSDPTIDSLLKKVVELNPTDPHFATTFGHWMFKKHNYREALQFYWKALRISGYHQEAIISAAKALRKIGQECRLFQLITRWQLMLKIRNGEHYLSTHIYLMGWHLKSELNSKARAYDVNSYFDGACASSPCKVENTSTEEKWKKNETSSKGKKGYTSRKNIEKVTPTTDLKLHHLVDSIF</sequence>
<dbReference type="EMBL" id="CAACVG010000738">
    <property type="protein sequence ID" value="VEN34480.1"/>
    <property type="molecule type" value="Genomic_DNA"/>
</dbReference>
<evidence type="ECO:0000256" key="6">
    <source>
        <dbReference type="ARBA" id="ARBA00012839"/>
    </source>
</evidence>
<evidence type="ECO:0000259" key="19">
    <source>
        <dbReference type="Pfam" id="PF08409"/>
    </source>
</evidence>
<keyword evidence="13 18" id="KW-0472">Membrane</keyword>
<feature type="transmembrane region" description="Helical" evidence="18">
    <location>
        <begin position="226"/>
        <end position="245"/>
    </location>
</feature>
<evidence type="ECO:0000256" key="10">
    <source>
        <dbReference type="ARBA" id="ARBA00022803"/>
    </source>
</evidence>
<dbReference type="GO" id="GO:0004169">
    <property type="term" value="F:dolichyl-phosphate-mannose-protein mannosyltransferase activity"/>
    <property type="evidence" value="ECO:0007669"/>
    <property type="project" value="UniProtKB-EC"/>
</dbReference>
<reference evidence="20 21" key="1">
    <citation type="submission" date="2019-01" db="EMBL/GenBank/DDBJ databases">
        <authorList>
            <person name="Sayadi A."/>
        </authorList>
    </citation>
    <scope>NUCLEOTIDE SEQUENCE [LARGE SCALE GENOMIC DNA]</scope>
</reference>
<dbReference type="InterPro" id="IPR013618">
    <property type="entry name" value="TMTC_DUF1736"/>
</dbReference>
<dbReference type="GO" id="GO:0005783">
    <property type="term" value="C:endoplasmic reticulum"/>
    <property type="evidence" value="ECO:0007669"/>
    <property type="project" value="UniProtKB-SubCell"/>
</dbReference>
<evidence type="ECO:0000256" key="8">
    <source>
        <dbReference type="ARBA" id="ARBA00022692"/>
    </source>
</evidence>
<evidence type="ECO:0000256" key="12">
    <source>
        <dbReference type="ARBA" id="ARBA00022989"/>
    </source>
</evidence>
<evidence type="ECO:0000256" key="14">
    <source>
        <dbReference type="ARBA" id="ARBA00045085"/>
    </source>
</evidence>
<evidence type="ECO:0000256" key="15">
    <source>
        <dbReference type="ARBA" id="ARBA00045102"/>
    </source>
</evidence>
<dbReference type="PROSITE" id="PS50005">
    <property type="entry name" value="TPR"/>
    <property type="match status" value="1"/>
</dbReference>
<comment type="pathway">
    <text evidence="4">Protein modification; protein glycosylation.</text>
</comment>
<dbReference type="Pfam" id="PF13181">
    <property type="entry name" value="TPR_8"/>
    <property type="match status" value="1"/>
</dbReference>
<feature type="transmembrane region" description="Helical" evidence="18">
    <location>
        <begin position="182"/>
        <end position="206"/>
    </location>
</feature>
<dbReference type="PANTHER" id="PTHR44809">
    <property type="match status" value="1"/>
</dbReference>
<dbReference type="Proteomes" id="UP000410492">
    <property type="component" value="Unassembled WGS sequence"/>
</dbReference>
<evidence type="ECO:0000256" key="13">
    <source>
        <dbReference type="ARBA" id="ARBA00023136"/>
    </source>
</evidence>
<dbReference type="GO" id="GO:0016020">
    <property type="term" value="C:membrane"/>
    <property type="evidence" value="ECO:0007669"/>
    <property type="project" value="UniProtKB-SubCell"/>
</dbReference>
<keyword evidence="10 16" id="KW-0802">TPR repeat</keyword>
<feature type="transmembrane region" description="Helical" evidence="18">
    <location>
        <begin position="314"/>
        <end position="331"/>
    </location>
</feature>
<dbReference type="OrthoDB" id="1658288at2759"/>
<comment type="catalytic activity">
    <reaction evidence="15">
        <text>a di-trans,poly-cis-dolichyl beta-D-mannosyl phosphate + L-seryl-[protein] = 3-O-(alpha-D-mannosyl)-L-seryl-[protein] + a di-trans,poly-cis-dolichyl phosphate + H(+)</text>
        <dbReference type="Rhea" id="RHEA:17377"/>
        <dbReference type="Rhea" id="RHEA-COMP:9863"/>
        <dbReference type="Rhea" id="RHEA-COMP:13546"/>
        <dbReference type="Rhea" id="RHEA-COMP:19498"/>
        <dbReference type="Rhea" id="RHEA-COMP:19501"/>
        <dbReference type="ChEBI" id="CHEBI:15378"/>
        <dbReference type="ChEBI" id="CHEBI:29999"/>
        <dbReference type="ChEBI" id="CHEBI:57683"/>
        <dbReference type="ChEBI" id="CHEBI:58211"/>
        <dbReference type="ChEBI" id="CHEBI:137321"/>
        <dbReference type="EC" id="2.4.1.109"/>
    </reaction>
</comment>
<evidence type="ECO:0000313" key="20">
    <source>
        <dbReference type="EMBL" id="VEN34480.1"/>
    </source>
</evidence>
<evidence type="ECO:0000256" key="3">
    <source>
        <dbReference type="ARBA" id="ARBA00004240"/>
    </source>
</evidence>
<evidence type="ECO:0000256" key="11">
    <source>
        <dbReference type="ARBA" id="ARBA00022824"/>
    </source>
</evidence>
<comment type="subcellular location">
    <subcellularLocation>
        <location evidence="3">Endoplasmic reticulum</location>
    </subcellularLocation>
    <subcellularLocation>
        <location evidence="2">Membrane</location>
        <topology evidence="2">Multi-pass membrane protein</topology>
    </subcellularLocation>
</comment>
<dbReference type="UniPathway" id="UPA00378"/>
<name>A0A653BFX6_CALMS</name>
<dbReference type="Pfam" id="PF08409">
    <property type="entry name" value="TMTC_DUF1736"/>
    <property type="match status" value="1"/>
</dbReference>